<accession>A0A9P0YTP7</accession>
<organism evidence="3 4">
    <name type="scientific">Cuscuta europaea</name>
    <name type="common">European dodder</name>
    <dbReference type="NCBI Taxonomy" id="41803"/>
    <lineage>
        <taxon>Eukaryota</taxon>
        <taxon>Viridiplantae</taxon>
        <taxon>Streptophyta</taxon>
        <taxon>Embryophyta</taxon>
        <taxon>Tracheophyta</taxon>
        <taxon>Spermatophyta</taxon>
        <taxon>Magnoliopsida</taxon>
        <taxon>eudicotyledons</taxon>
        <taxon>Gunneridae</taxon>
        <taxon>Pentapetalae</taxon>
        <taxon>asterids</taxon>
        <taxon>lamiids</taxon>
        <taxon>Solanales</taxon>
        <taxon>Convolvulaceae</taxon>
        <taxon>Cuscuteae</taxon>
        <taxon>Cuscuta</taxon>
        <taxon>Cuscuta subgen. Cuscuta</taxon>
    </lineage>
</organism>
<comment type="caution">
    <text evidence="3">The sequence shown here is derived from an EMBL/GenBank/DDBJ whole genome shotgun (WGS) entry which is preliminary data.</text>
</comment>
<evidence type="ECO:0000313" key="3">
    <source>
        <dbReference type="EMBL" id="CAH9074983.1"/>
    </source>
</evidence>
<keyword evidence="4" id="KW-1185">Reference proteome</keyword>
<sequence>MNEIKCVKSYLHHKFTIKDLGKLKYILGIEVARSETGLVLNQRKYILDILSDFGYLTSKPFSTPMDSKLKHSKNDGTLLTIPKTYKTLIDRLLYLTVTTPYIAYFVLTLSQFLSCLTNIHMTAAHRVLRYLKISPGKGLFYPSKSTFHILAYTDSDWGPCIDTRRSISCYSFYLGESLISWKSKKQSIVSRSSTVAEYRAASNAVCETQLRTYIFQDLQILISLPITLYTDNKSRINGMNTISGVLIDLYMTALKTRQKGD</sequence>
<dbReference type="PANTHER" id="PTHR11439">
    <property type="entry name" value="GAG-POL-RELATED RETROTRANSPOSON"/>
    <property type="match status" value="1"/>
</dbReference>
<dbReference type="CDD" id="cd09272">
    <property type="entry name" value="RNase_HI_RT_Ty1"/>
    <property type="match status" value="1"/>
</dbReference>
<evidence type="ECO:0000256" key="1">
    <source>
        <dbReference type="SAM" id="Phobius"/>
    </source>
</evidence>
<dbReference type="Pfam" id="PF07727">
    <property type="entry name" value="RVT_2"/>
    <property type="match status" value="1"/>
</dbReference>
<keyword evidence="1" id="KW-0472">Membrane</keyword>
<feature type="transmembrane region" description="Helical" evidence="1">
    <location>
        <begin position="92"/>
        <end position="113"/>
    </location>
</feature>
<dbReference type="EMBL" id="CAMAPE010000009">
    <property type="protein sequence ID" value="CAH9074983.1"/>
    <property type="molecule type" value="Genomic_DNA"/>
</dbReference>
<keyword evidence="1" id="KW-0812">Transmembrane</keyword>
<evidence type="ECO:0000313" key="4">
    <source>
        <dbReference type="Proteomes" id="UP001152484"/>
    </source>
</evidence>
<keyword evidence="1" id="KW-1133">Transmembrane helix</keyword>
<reference evidence="3" key="1">
    <citation type="submission" date="2022-07" db="EMBL/GenBank/DDBJ databases">
        <authorList>
            <person name="Macas J."/>
            <person name="Novak P."/>
            <person name="Neumann P."/>
        </authorList>
    </citation>
    <scope>NUCLEOTIDE SEQUENCE</scope>
</reference>
<dbReference type="PANTHER" id="PTHR11439:SF498">
    <property type="entry name" value="DNAK FAMILY PROTEIN"/>
    <property type="match status" value="1"/>
</dbReference>
<dbReference type="SUPFAM" id="SSF56672">
    <property type="entry name" value="DNA/RNA polymerases"/>
    <property type="match status" value="1"/>
</dbReference>
<dbReference type="OrthoDB" id="1305950at2759"/>
<dbReference type="Proteomes" id="UP001152484">
    <property type="component" value="Unassembled WGS sequence"/>
</dbReference>
<dbReference type="AlphaFoldDB" id="A0A9P0YTP7"/>
<proteinExistence type="predicted"/>
<dbReference type="InterPro" id="IPR043502">
    <property type="entry name" value="DNA/RNA_pol_sf"/>
</dbReference>
<evidence type="ECO:0000259" key="2">
    <source>
        <dbReference type="Pfam" id="PF07727"/>
    </source>
</evidence>
<name>A0A9P0YTP7_CUSEU</name>
<gene>
    <name evidence="3" type="ORF">CEURO_LOCUS5438</name>
</gene>
<dbReference type="InterPro" id="IPR013103">
    <property type="entry name" value="RVT_2"/>
</dbReference>
<protein>
    <recommendedName>
        <fullName evidence="2">Reverse transcriptase Ty1/copia-type domain-containing protein</fullName>
    </recommendedName>
</protein>
<feature type="domain" description="Reverse transcriptase Ty1/copia-type" evidence="2">
    <location>
        <begin position="1"/>
        <end position="65"/>
    </location>
</feature>